<evidence type="ECO:0000256" key="4">
    <source>
        <dbReference type="PROSITE-ProRule" id="PRU00335"/>
    </source>
</evidence>
<evidence type="ECO:0000256" key="2">
    <source>
        <dbReference type="ARBA" id="ARBA00023125"/>
    </source>
</evidence>
<dbReference type="PANTHER" id="PTHR30055">
    <property type="entry name" value="HTH-TYPE TRANSCRIPTIONAL REGULATOR RUTR"/>
    <property type="match status" value="1"/>
</dbReference>
<dbReference type="PANTHER" id="PTHR30055:SF234">
    <property type="entry name" value="HTH-TYPE TRANSCRIPTIONAL REGULATOR BETI"/>
    <property type="match status" value="1"/>
</dbReference>
<dbReference type="RefSeq" id="WP_327095700.1">
    <property type="nucleotide sequence ID" value="NZ_CP109149.1"/>
</dbReference>
<dbReference type="PRINTS" id="PR00455">
    <property type="entry name" value="HTHTETR"/>
</dbReference>
<dbReference type="Pfam" id="PF21597">
    <property type="entry name" value="TetR_C_43"/>
    <property type="match status" value="1"/>
</dbReference>
<dbReference type="SUPFAM" id="SSF46689">
    <property type="entry name" value="Homeodomain-like"/>
    <property type="match status" value="1"/>
</dbReference>
<feature type="DNA-binding region" description="H-T-H motif" evidence="4">
    <location>
        <begin position="28"/>
        <end position="47"/>
    </location>
</feature>
<accession>A0ABZ1YH89</accession>
<evidence type="ECO:0000256" key="3">
    <source>
        <dbReference type="ARBA" id="ARBA00023163"/>
    </source>
</evidence>
<dbReference type="Gene3D" id="1.10.357.10">
    <property type="entry name" value="Tetracycline Repressor, domain 2"/>
    <property type="match status" value="1"/>
</dbReference>
<dbReference type="InterPro" id="IPR001647">
    <property type="entry name" value="HTH_TetR"/>
</dbReference>
<feature type="domain" description="HTH tetR-type" evidence="5">
    <location>
        <begin position="6"/>
        <end position="65"/>
    </location>
</feature>
<dbReference type="Proteomes" id="UP001432062">
    <property type="component" value="Chromosome"/>
</dbReference>
<proteinExistence type="predicted"/>
<keyword evidence="7" id="KW-1185">Reference proteome</keyword>
<evidence type="ECO:0000259" key="5">
    <source>
        <dbReference type="PROSITE" id="PS50977"/>
    </source>
</evidence>
<evidence type="ECO:0000256" key="1">
    <source>
        <dbReference type="ARBA" id="ARBA00023015"/>
    </source>
</evidence>
<organism evidence="6 7">
    <name type="scientific">Nocardia vinacea</name>
    <dbReference type="NCBI Taxonomy" id="96468"/>
    <lineage>
        <taxon>Bacteria</taxon>
        <taxon>Bacillati</taxon>
        <taxon>Actinomycetota</taxon>
        <taxon>Actinomycetes</taxon>
        <taxon>Mycobacteriales</taxon>
        <taxon>Nocardiaceae</taxon>
        <taxon>Nocardia</taxon>
    </lineage>
</organism>
<sequence length="179" mass="19209">MRVDAQRNYERVLEAATAAFAKEGPEASLNDIARRAGVGPGTLYRHFPNRQALQAAVLNERIEKLCGDAEELASHEPTAALTAWLRALLVHARTDHGLGGAVLAGPVDLGFDCQQAIHRAGAALLTRAQRSGGIRADIGIDDVIQLVAGIALAARHGTDPEQPDRLLRFVTDALRDPRE</sequence>
<gene>
    <name evidence="6" type="ORF">OG563_24355</name>
</gene>
<keyword evidence="1" id="KW-0805">Transcription regulation</keyword>
<evidence type="ECO:0000313" key="6">
    <source>
        <dbReference type="EMBL" id="WUV42403.1"/>
    </source>
</evidence>
<protein>
    <submittedName>
        <fullName evidence="6">TetR/AcrR family transcriptional regulator</fullName>
    </submittedName>
</protein>
<dbReference type="EMBL" id="CP109441">
    <property type="protein sequence ID" value="WUV42403.1"/>
    <property type="molecule type" value="Genomic_DNA"/>
</dbReference>
<dbReference type="Pfam" id="PF00440">
    <property type="entry name" value="TetR_N"/>
    <property type="match status" value="1"/>
</dbReference>
<dbReference type="InterPro" id="IPR049445">
    <property type="entry name" value="TetR_SbtR-like_C"/>
</dbReference>
<dbReference type="PROSITE" id="PS50977">
    <property type="entry name" value="HTH_TETR_2"/>
    <property type="match status" value="1"/>
</dbReference>
<evidence type="ECO:0000313" key="7">
    <source>
        <dbReference type="Proteomes" id="UP001432062"/>
    </source>
</evidence>
<dbReference type="InterPro" id="IPR050109">
    <property type="entry name" value="HTH-type_TetR-like_transc_reg"/>
</dbReference>
<name>A0ABZ1YH89_9NOCA</name>
<keyword evidence="3" id="KW-0804">Transcription</keyword>
<dbReference type="InterPro" id="IPR009057">
    <property type="entry name" value="Homeodomain-like_sf"/>
</dbReference>
<dbReference type="InterPro" id="IPR036271">
    <property type="entry name" value="Tet_transcr_reg_TetR-rel_C_sf"/>
</dbReference>
<keyword evidence="2 4" id="KW-0238">DNA-binding</keyword>
<reference evidence="6" key="1">
    <citation type="submission" date="2022-10" db="EMBL/GenBank/DDBJ databases">
        <title>The complete genomes of actinobacterial strains from the NBC collection.</title>
        <authorList>
            <person name="Joergensen T.S."/>
            <person name="Alvarez Arevalo M."/>
            <person name="Sterndorff E.B."/>
            <person name="Faurdal D."/>
            <person name="Vuksanovic O."/>
            <person name="Mourched A.-S."/>
            <person name="Charusanti P."/>
            <person name="Shaw S."/>
            <person name="Blin K."/>
            <person name="Weber T."/>
        </authorList>
    </citation>
    <scope>NUCLEOTIDE SEQUENCE</scope>
    <source>
        <strain evidence="6">NBC_01482</strain>
    </source>
</reference>
<dbReference type="SUPFAM" id="SSF48498">
    <property type="entry name" value="Tetracyclin repressor-like, C-terminal domain"/>
    <property type="match status" value="1"/>
</dbReference>